<evidence type="ECO:0000256" key="1">
    <source>
        <dbReference type="SAM" id="Phobius"/>
    </source>
</evidence>
<dbReference type="Proteomes" id="UP000773462">
    <property type="component" value="Unassembled WGS sequence"/>
</dbReference>
<accession>A0ABS4NSB6</accession>
<gene>
    <name evidence="2" type="ORF">J2Z70_003096</name>
</gene>
<dbReference type="PANTHER" id="PTHR36832">
    <property type="entry name" value="SLR1174 PROTEIN-RELATED"/>
    <property type="match status" value="1"/>
</dbReference>
<keyword evidence="1" id="KW-0812">Transmembrane</keyword>
<dbReference type="InterPro" id="IPR010390">
    <property type="entry name" value="ABC-2_transporter-like"/>
</dbReference>
<feature type="transmembrane region" description="Helical" evidence="1">
    <location>
        <begin position="185"/>
        <end position="208"/>
    </location>
</feature>
<keyword evidence="1" id="KW-0472">Membrane</keyword>
<feature type="transmembrane region" description="Helical" evidence="1">
    <location>
        <begin position="21"/>
        <end position="41"/>
    </location>
</feature>
<organism evidence="2 3">
    <name type="scientific">Paenibacillus silagei</name>
    <dbReference type="NCBI Taxonomy" id="1670801"/>
    <lineage>
        <taxon>Bacteria</taxon>
        <taxon>Bacillati</taxon>
        <taxon>Bacillota</taxon>
        <taxon>Bacilli</taxon>
        <taxon>Bacillales</taxon>
        <taxon>Paenibacillaceae</taxon>
        <taxon>Paenibacillus</taxon>
    </lineage>
</organism>
<dbReference type="EMBL" id="JAGGLV010000009">
    <property type="protein sequence ID" value="MBP2112942.1"/>
    <property type="molecule type" value="Genomic_DNA"/>
</dbReference>
<name>A0ABS4NSB6_9BACL</name>
<dbReference type="RefSeq" id="WP_209874414.1">
    <property type="nucleotide sequence ID" value="NZ_JAGGLV010000009.1"/>
</dbReference>
<evidence type="ECO:0000313" key="3">
    <source>
        <dbReference type="Proteomes" id="UP000773462"/>
    </source>
</evidence>
<keyword evidence="1" id="KW-1133">Transmembrane helix</keyword>
<feature type="transmembrane region" description="Helical" evidence="1">
    <location>
        <begin position="61"/>
        <end position="79"/>
    </location>
</feature>
<feature type="transmembrane region" description="Helical" evidence="1">
    <location>
        <begin position="228"/>
        <end position="251"/>
    </location>
</feature>
<keyword evidence="3" id="KW-1185">Reference proteome</keyword>
<protein>
    <submittedName>
        <fullName evidence="2">ABC-2 type transport system permease protein</fullName>
    </submittedName>
</protein>
<comment type="caution">
    <text evidence="2">The sequence shown here is derived from an EMBL/GenBank/DDBJ whole genome shotgun (WGS) entry which is preliminary data.</text>
</comment>
<feature type="transmembrane region" description="Helical" evidence="1">
    <location>
        <begin position="115"/>
        <end position="136"/>
    </location>
</feature>
<reference evidence="2 3" key="1">
    <citation type="submission" date="2021-03" db="EMBL/GenBank/DDBJ databases">
        <title>Genomic Encyclopedia of Type Strains, Phase IV (KMG-IV): sequencing the most valuable type-strain genomes for metagenomic binning, comparative biology and taxonomic classification.</title>
        <authorList>
            <person name="Goeker M."/>
        </authorList>
    </citation>
    <scope>NUCLEOTIDE SEQUENCE [LARGE SCALE GENOMIC DNA]</scope>
    <source>
        <strain evidence="2 3">DSM 101953</strain>
    </source>
</reference>
<dbReference type="PANTHER" id="PTHR36832:SF1">
    <property type="entry name" value="SLR1174 PROTEIN"/>
    <property type="match status" value="1"/>
</dbReference>
<dbReference type="Pfam" id="PF06182">
    <property type="entry name" value="ABC2_membrane_6"/>
    <property type="match status" value="1"/>
</dbReference>
<evidence type="ECO:0000313" key="2">
    <source>
        <dbReference type="EMBL" id="MBP2112942.1"/>
    </source>
</evidence>
<proteinExistence type="predicted"/>
<sequence>MNNKFAVSFSLGIQNSMEYRFNFFMGFASLFFPIFIQLFLWKAVYSHASNMNLYGYTYQQMIVYTIVAALISRLVATGLEYDINHDIKSGGLNKYLVRPIGYFPYKICVYLGGKVLSFAITLILLLGVVLFMVYYFKAPISVSRILVFGVVLMLAVVLNFMISFSVSAIAFWLTDVSYFFHVTALLIQIFSGGIFPLDIFGATWLAVFDYLPFKYTIYMPVNVINGKLTLLQALHVIELQLLWIGLLLLLTRYIWTVAIKKYIAVGG</sequence>
<feature type="transmembrane region" description="Helical" evidence="1">
    <location>
        <begin position="148"/>
        <end position="173"/>
    </location>
</feature>